<feature type="domain" description="PurM-like N-terminal" evidence="3">
    <location>
        <begin position="40"/>
        <end position="152"/>
    </location>
</feature>
<feature type="binding site" evidence="2">
    <location>
        <position position="87"/>
    </location>
    <ligand>
        <name>Mg(2+)</name>
        <dbReference type="ChEBI" id="CHEBI:18420"/>
        <label>2</label>
    </ligand>
</feature>
<feature type="binding site" evidence="2">
    <location>
        <position position="241"/>
    </location>
    <ligand>
        <name>Mg(2+)</name>
        <dbReference type="ChEBI" id="CHEBI:18420"/>
        <label>5</label>
    </ligand>
</feature>
<evidence type="ECO:0000256" key="1">
    <source>
        <dbReference type="ARBA" id="ARBA00022977"/>
    </source>
</evidence>
<dbReference type="AlphaFoldDB" id="A0A1I4ZGY6"/>
<dbReference type="UniPathway" id="UPA00060">
    <property type="reaction ID" value="UER00142"/>
</dbReference>
<dbReference type="EMBL" id="FOUZ01000013">
    <property type="protein sequence ID" value="SFN49417.1"/>
    <property type="molecule type" value="Genomic_DNA"/>
</dbReference>
<feature type="binding site" evidence="2">
    <location>
        <position position="161"/>
    </location>
    <ligand>
        <name>ATP</name>
        <dbReference type="ChEBI" id="CHEBI:30616"/>
    </ligand>
</feature>
<dbReference type="InterPro" id="IPR006283">
    <property type="entry name" value="ThiL-like"/>
</dbReference>
<evidence type="ECO:0000313" key="5">
    <source>
        <dbReference type="Proteomes" id="UP000199149"/>
    </source>
</evidence>
<feature type="binding site" evidence="2">
    <location>
        <position position="87"/>
    </location>
    <ligand>
        <name>Mg(2+)</name>
        <dbReference type="ChEBI" id="CHEBI:18420"/>
        <label>4</label>
    </ligand>
</feature>
<keyword evidence="2" id="KW-0808">Transferase</keyword>
<feature type="binding site" evidence="2">
    <location>
        <position position="42"/>
    </location>
    <ligand>
        <name>Mg(2+)</name>
        <dbReference type="ChEBI" id="CHEBI:18420"/>
        <label>3</label>
    </ligand>
</feature>
<feature type="binding site" evidence="2">
    <location>
        <position position="58"/>
    </location>
    <ligand>
        <name>Mg(2+)</name>
        <dbReference type="ChEBI" id="CHEBI:18420"/>
        <label>2</label>
    </ligand>
</feature>
<keyword evidence="2" id="KW-0460">Magnesium</keyword>
<name>A0A1I4ZGY6_9FLAO</name>
<feature type="binding site" evidence="2">
    <location>
        <position position="238"/>
    </location>
    <ligand>
        <name>Mg(2+)</name>
        <dbReference type="ChEBI" id="CHEBI:18420"/>
        <label>3</label>
    </ligand>
</feature>
<feature type="binding site" evidence="2">
    <location>
        <position position="42"/>
    </location>
    <ligand>
        <name>Mg(2+)</name>
        <dbReference type="ChEBI" id="CHEBI:18420"/>
        <label>4</label>
    </ligand>
</feature>
<accession>A0A1I4ZGY6</accession>
<dbReference type="PANTHER" id="PTHR30270">
    <property type="entry name" value="THIAMINE-MONOPHOSPHATE KINASE"/>
    <property type="match status" value="1"/>
</dbReference>
<evidence type="ECO:0000313" key="4">
    <source>
        <dbReference type="EMBL" id="SFN49417.1"/>
    </source>
</evidence>
<dbReference type="GO" id="GO:0000287">
    <property type="term" value="F:magnesium ion binding"/>
    <property type="evidence" value="ECO:0007669"/>
    <property type="project" value="UniProtKB-UniRule"/>
</dbReference>
<feature type="binding site" evidence="2">
    <location>
        <begin position="134"/>
        <end position="135"/>
    </location>
    <ligand>
        <name>ATP</name>
        <dbReference type="ChEBI" id="CHEBI:30616"/>
    </ligand>
</feature>
<dbReference type="Proteomes" id="UP000199149">
    <property type="component" value="Unassembled WGS sequence"/>
</dbReference>
<reference evidence="5" key="1">
    <citation type="submission" date="2016-10" db="EMBL/GenBank/DDBJ databases">
        <authorList>
            <person name="Varghese N."/>
            <person name="Submissions S."/>
        </authorList>
    </citation>
    <scope>NUCLEOTIDE SEQUENCE [LARGE SCALE GENOMIC DNA]</scope>
    <source>
        <strain evidence="5">XJ109</strain>
    </source>
</reference>
<keyword evidence="5" id="KW-1185">Reference proteome</keyword>
<evidence type="ECO:0000259" key="3">
    <source>
        <dbReference type="Pfam" id="PF00586"/>
    </source>
</evidence>
<dbReference type="SUPFAM" id="SSF55326">
    <property type="entry name" value="PurM N-terminal domain-like"/>
    <property type="match status" value="1"/>
</dbReference>
<feature type="binding site" evidence="2">
    <location>
        <position position="240"/>
    </location>
    <ligand>
        <name>ATP</name>
        <dbReference type="ChEBI" id="CHEBI:30616"/>
    </ligand>
</feature>
<feature type="binding site" evidence="2">
    <location>
        <position position="291"/>
    </location>
    <ligand>
        <name>substrate</name>
    </ligand>
</feature>
<dbReference type="GO" id="GO:0005524">
    <property type="term" value="F:ATP binding"/>
    <property type="evidence" value="ECO:0007669"/>
    <property type="project" value="UniProtKB-UniRule"/>
</dbReference>
<protein>
    <recommendedName>
        <fullName evidence="2">Thiamine-monophosphate kinase</fullName>
        <shortName evidence="2">TMP kinase</shortName>
        <shortName evidence="2">Thiamine-phosphate kinase</shortName>
        <ecNumber evidence="2">2.7.4.16</ecNumber>
    </recommendedName>
</protein>
<comment type="pathway">
    <text evidence="2">Cofactor biosynthesis; thiamine diphosphate biosynthesis; thiamine diphosphate from thiamine phosphate: step 1/1.</text>
</comment>
<keyword evidence="2" id="KW-0547">Nucleotide-binding</keyword>
<dbReference type="SUPFAM" id="SSF56042">
    <property type="entry name" value="PurM C-terminal domain-like"/>
    <property type="match status" value="1"/>
</dbReference>
<dbReference type="NCBIfam" id="TIGR01379">
    <property type="entry name" value="thiL"/>
    <property type="match status" value="1"/>
</dbReference>
<evidence type="ECO:0000256" key="2">
    <source>
        <dbReference type="HAMAP-Rule" id="MF_02128"/>
    </source>
</evidence>
<proteinExistence type="inferred from homology"/>
<keyword evidence="2" id="KW-0479">Metal-binding</keyword>
<dbReference type="InterPro" id="IPR036676">
    <property type="entry name" value="PurM-like_C_sf"/>
</dbReference>
<feature type="binding site" evidence="2">
    <location>
        <position position="135"/>
    </location>
    <ligand>
        <name>Mg(2+)</name>
        <dbReference type="ChEBI" id="CHEBI:18420"/>
        <label>1</label>
    </ligand>
</feature>
<dbReference type="CDD" id="cd02194">
    <property type="entry name" value="ThiL"/>
    <property type="match status" value="1"/>
</dbReference>
<dbReference type="GO" id="GO:0009228">
    <property type="term" value="P:thiamine biosynthetic process"/>
    <property type="evidence" value="ECO:0007669"/>
    <property type="project" value="UniProtKB-KW"/>
</dbReference>
<feature type="binding site" evidence="2">
    <location>
        <position position="117"/>
    </location>
    <ligand>
        <name>ATP</name>
        <dbReference type="ChEBI" id="CHEBI:30616"/>
    </ligand>
</feature>
<dbReference type="Gene3D" id="3.90.650.10">
    <property type="entry name" value="PurM-like C-terminal domain"/>
    <property type="match status" value="1"/>
</dbReference>
<dbReference type="GO" id="GO:0009229">
    <property type="term" value="P:thiamine diphosphate biosynthetic process"/>
    <property type="evidence" value="ECO:0007669"/>
    <property type="project" value="UniProtKB-UniRule"/>
</dbReference>
<feature type="binding site" evidence="2">
    <location>
        <position position="58"/>
    </location>
    <ligand>
        <name>Mg(2+)</name>
        <dbReference type="ChEBI" id="CHEBI:18420"/>
        <label>1</label>
    </ligand>
</feature>
<feature type="binding site" evidence="2">
    <location>
        <position position="87"/>
    </location>
    <ligand>
        <name>Mg(2+)</name>
        <dbReference type="ChEBI" id="CHEBI:18420"/>
        <label>3</label>
    </ligand>
</feature>
<dbReference type="InterPro" id="IPR036921">
    <property type="entry name" value="PurM-like_N_sf"/>
</dbReference>
<feature type="binding site" evidence="2">
    <location>
        <position position="56"/>
    </location>
    <ligand>
        <name>Mg(2+)</name>
        <dbReference type="ChEBI" id="CHEBI:18420"/>
        <label>4</label>
    </ligand>
</feature>
<dbReference type="RefSeq" id="WP_092909092.1">
    <property type="nucleotide sequence ID" value="NZ_FOUZ01000013.1"/>
</dbReference>
<dbReference type="Gene3D" id="3.30.1330.10">
    <property type="entry name" value="PurM-like, N-terminal domain"/>
    <property type="match status" value="1"/>
</dbReference>
<sequence>MLEDKNVSKTSLAEIGEFGLINQIKEGFPIKLESSIKGIGDDAAVLDYKKEKIVVSTDMLVEGVSFSWGYMPLRHLGYKAVVTAISDILAMNAIPKHLLVSMALSNRFTIEAVDEIYNGMKYACEKYNIDIVGGDTTSSVHGLVLNLTAIGSAPEKDIAYRSGAQENDLVVLSGDLGASFLGLQVLEREAQVTKVNPNNQPDLEQYSYLIERQLKPEARLDIIKILKDLKVIPTSMIDISDGLSSEIIHLSKESGVGFNIYEEKIPLDSSVIRTAEEFKVNPITCALSGGEDYELLFTIKQTDFDKIKGNPNLTVIGHVTGKGEENYLITRGSEQMVPITAQGWGVEQEENNSEH</sequence>
<dbReference type="EC" id="2.7.4.16" evidence="2"/>
<keyword evidence="2" id="KW-0067">ATP-binding</keyword>
<dbReference type="Pfam" id="PF00586">
    <property type="entry name" value="AIRS"/>
    <property type="match status" value="1"/>
</dbReference>
<dbReference type="GO" id="GO:0009030">
    <property type="term" value="F:thiamine-phosphate kinase activity"/>
    <property type="evidence" value="ECO:0007669"/>
    <property type="project" value="UniProtKB-UniRule"/>
</dbReference>
<comment type="caution">
    <text evidence="2">Lacks conserved residue(s) required for the propagation of feature annotation.</text>
</comment>
<gene>
    <name evidence="2" type="primary">thiL</name>
    <name evidence="4" type="ORF">SAMN05421738_11369</name>
</gene>
<comment type="similarity">
    <text evidence="2">Belongs to the thiamine-monophosphate kinase family.</text>
</comment>
<keyword evidence="2 4" id="KW-0418">Kinase</keyword>
<dbReference type="HAMAP" id="MF_02128">
    <property type="entry name" value="TMP_kinase"/>
    <property type="match status" value="1"/>
</dbReference>
<comment type="function">
    <text evidence="2">Catalyzes the ATP-dependent phosphorylation of thiamine-monophosphate (TMP) to form thiamine-pyrophosphate (TPP), the active form of vitamin B1.</text>
</comment>
<keyword evidence="1 2" id="KW-0784">Thiamine biosynthesis</keyword>
<dbReference type="InterPro" id="IPR016188">
    <property type="entry name" value="PurM-like_N"/>
</dbReference>
<dbReference type="OrthoDB" id="9802811at2"/>
<comment type="catalytic activity">
    <reaction evidence="2">
        <text>thiamine phosphate + ATP = thiamine diphosphate + ADP</text>
        <dbReference type="Rhea" id="RHEA:15913"/>
        <dbReference type="ChEBI" id="CHEBI:30616"/>
        <dbReference type="ChEBI" id="CHEBI:37575"/>
        <dbReference type="ChEBI" id="CHEBI:58937"/>
        <dbReference type="ChEBI" id="CHEBI:456216"/>
        <dbReference type="EC" id="2.7.4.16"/>
    </reaction>
</comment>
<dbReference type="STRING" id="684065.SAMN05421738_11369"/>
<dbReference type="PIRSF" id="PIRSF005303">
    <property type="entry name" value="Thiam_monoph_kin"/>
    <property type="match status" value="1"/>
</dbReference>
<feature type="binding site" evidence="2">
    <location>
        <position position="57"/>
    </location>
    <ligand>
        <name>Mg(2+)</name>
        <dbReference type="ChEBI" id="CHEBI:18420"/>
        <label>1</label>
    </ligand>
</feature>
<comment type="miscellaneous">
    <text evidence="2">Reaction mechanism of ThiL seems to utilize a direct, inline transfer of the gamma-phosphate of ATP to TMP rather than a phosphorylated enzyme intermediate.</text>
</comment>
<organism evidence="4 5">
    <name type="scientific">Algoriella xinjiangensis</name>
    <dbReference type="NCBI Taxonomy" id="684065"/>
    <lineage>
        <taxon>Bacteria</taxon>
        <taxon>Pseudomonadati</taxon>
        <taxon>Bacteroidota</taxon>
        <taxon>Flavobacteriia</taxon>
        <taxon>Flavobacteriales</taxon>
        <taxon>Weeksellaceae</taxon>
        <taxon>Algoriella</taxon>
    </lineage>
</organism>
<dbReference type="PANTHER" id="PTHR30270:SF0">
    <property type="entry name" value="THIAMINE-MONOPHOSPHATE KINASE"/>
    <property type="match status" value="1"/>
</dbReference>